<sequence>MGLCWTKDFYATHQAFLTSCAVYLVVADMNDDINKQELSQCFADFEKIGEYVEFWFDSIHCHRHSDERASNGHFHPPILLVFTGKDKYDKEIYLSNLKDTDEEFEKLRYEIYENAKKMDNWGNPFPLKWILLEHLIDINKNHKTNFINFTDMSKLAKHRDINISKDDELLLFLRFQHNVGNIIFFENIRELIILNPQWLADAFRCLLSHKVDNRLHHREDWTLFIRQGKNKRVVDNRTL</sequence>
<dbReference type="OrthoDB" id="5962960at2759"/>
<dbReference type="PROSITE" id="PS51257">
    <property type="entry name" value="PROKAR_LIPOPROTEIN"/>
    <property type="match status" value="1"/>
</dbReference>
<dbReference type="Pfam" id="PF16095">
    <property type="entry name" value="COR-A"/>
    <property type="match status" value="1"/>
</dbReference>
<gene>
    <name evidence="3" type="ORF">MEDL_18115</name>
</gene>
<evidence type="ECO:0000256" key="1">
    <source>
        <dbReference type="ARBA" id="ARBA00022737"/>
    </source>
</evidence>
<organism evidence="3 4">
    <name type="scientific">Mytilus edulis</name>
    <name type="common">Blue mussel</name>
    <dbReference type="NCBI Taxonomy" id="6550"/>
    <lineage>
        <taxon>Eukaryota</taxon>
        <taxon>Metazoa</taxon>
        <taxon>Spiralia</taxon>
        <taxon>Lophotrochozoa</taxon>
        <taxon>Mollusca</taxon>
        <taxon>Bivalvia</taxon>
        <taxon>Autobranchia</taxon>
        <taxon>Pteriomorphia</taxon>
        <taxon>Mytilida</taxon>
        <taxon>Mytiloidea</taxon>
        <taxon>Mytilidae</taxon>
        <taxon>Mytilinae</taxon>
        <taxon>Mytilus</taxon>
    </lineage>
</organism>
<reference evidence="3" key="1">
    <citation type="submission" date="2021-03" db="EMBL/GenBank/DDBJ databases">
        <authorList>
            <person name="Bekaert M."/>
        </authorList>
    </citation>
    <scope>NUCLEOTIDE SEQUENCE</scope>
</reference>
<evidence type="ECO:0000259" key="2">
    <source>
        <dbReference type="Pfam" id="PF16095"/>
    </source>
</evidence>
<keyword evidence="1" id="KW-0677">Repeat</keyword>
<proteinExistence type="predicted"/>
<dbReference type="Proteomes" id="UP000683360">
    <property type="component" value="Unassembled WGS sequence"/>
</dbReference>
<dbReference type="InterPro" id="IPR036388">
    <property type="entry name" value="WH-like_DNA-bd_sf"/>
</dbReference>
<evidence type="ECO:0000313" key="4">
    <source>
        <dbReference type="Proteomes" id="UP000683360"/>
    </source>
</evidence>
<dbReference type="Gene3D" id="1.10.10.10">
    <property type="entry name" value="Winged helix-like DNA-binding domain superfamily/Winged helix DNA-binding domain"/>
    <property type="match status" value="1"/>
</dbReference>
<protein>
    <recommendedName>
        <fullName evidence="2">COR domain-containing protein</fullName>
    </recommendedName>
</protein>
<evidence type="ECO:0000313" key="3">
    <source>
        <dbReference type="EMBL" id="CAG2203601.1"/>
    </source>
</evidence>
<accession>A0A8S3R7A1</accession>
<name>A0A8S3R7A1_MYTED</name>
<dbReference type="AlphaFoldDB" id="A0A8S3R7A1"/>
<dbReference type="EMBL" id="CAJPWZ010000925">
    <property type="protein sequence ID" value="CAG2203601.1"/>
    <property type="molecule type" value="Genomic_DNA"/>
</dbReference>
<dbReference type="InterPro" id="IPR032171">
    <property type="entry name" value="COR-A"/>
</dbReference>
<feature type="domain" description="COR" evidence="2">
    <location>
        <begin position="126"/>
        <end position="210"/>
    </location>
</feature>
<comment type="caution">
    <text evidence="3">The sequence shown here is derived from an EMBL/GenBank/DDBJ whole genome shotgun (WGS) entry which is preliminary data.</text>
</comment>
<keyword evidence="4" id="KW-1185">Reference proteome</keyword>